<comment type="subcellular location">
    <subcellularLocation>
        <location evidence="2">Chromosome</location>
        <location evidence="2">Telomere</location>
    </subcellularLocation>
    <subcellularLocation>
        <location evidence="1">Nucleus</location>
    </subcellularLocation>
</comment>
<evidence type="ECO:0000256" key="4">
    <source>
        <dbReference type="ARBA" id="ARBA00022454"/>
    </source>
</evidence>
<keyword evidence="7" id="KW-0539">Nucleus</keyword>
<sequence>MRLSLSGPGIGSSERLSDDDKLNSKIYEEFEYIRSLTAIKNVSGELYHFYDHVIKLVDICGVIVGVEHKYSHITYTVDDNSDTIACYLWQKELLDDHIPLKLGDAVRVYGRIETGPEGRRIATSEILKLDDPNEELSHSVQTMVLDSEYKKPYELPEIIEDNKEMLIEKLAPKPKPKAVECDKDMDKDSFTKAVLQFLKDNSKRAAFMISLPKRDAQLIAMAKKIISEEQASEPSKRQITHLFENTLTSLCKSKLVVKSIDKPGMFELVDEMEVEKYILRTIADIMKRSSSRVEGVREEYIIARTKKEFPKLEMDDIKKVMHHLLAKGFIFESGNKEWKILRK</sequence>
<dbReference type="InterPro" id="IPR012340">
    <property type="entry name" value="NA-bd_OB-fold"/>
</dbReference>
<dbReference type="PANTHER" id="PTHR13989:SF33">
    <property type="entry name" value="CST COMPLEX SUBUNIT STN1"/>
    <property type="match status" value="1"/>
</dbReference>
<feature type="domain" description="OB" evidence="9">
    <location>
        <begin position="57"/>
        <end position="126"/>
    </location>
</feature>
<evidence type="ECO:0000256" key="1">
    <source>
        <dbReference type="ARBA" id="ARBA00004123"/>
    </source>
</evidence>
<gene>
    <name evidence="10" type="ORF">MFLAVUS_001123</name>
</gene>
<organism evidence="10 11">
    <name type="scientific">Mucor flavus</name>
    <dbReference type="NCBI Taxonomy" id="439312"/>
    <lineage>
        <taxon>Eukaryota</taxon>
        <taxon>Fungi</taxon>
        <taxon>Fungi incertae sedis</taxon>
        <taxon>Mucoromycota</taxon>
        <taxon>Mucoromycotina</taxon>
        <taxon>Mucoromycetes</taxon>
        <taxon>Mucorales</taxon>
        <taxon>Mucorineae</taxon>
        <taxon>Mucoraceae</taxon>
        <taxon>Mucor</taxon>
    </lineage>
</organism>
<evidence type="ECO:0000313" key="10">
    <source>
        <dbReference type="EMBL" id="GAA5807747.1"/>
    </source>
</evidence>
<dbReference type="PANTHER" id="PTHR13989">
    <property type="entry name" value="REPLICATION PROTEIN A-RELATED"/>
    <property type="match status" value="1"/>
</dbReference>
<dbReference type="Pfam" id="PF01336">
    <property type="entry name" value="tRNA_anti-codon"/>
    <property type="match status" value="1"/>
</dbReference>
<name>A0ABP9YLN1_9FUNG</name>
<dbReference type="InterPro" id="IPR040260">
    <property type="entry name" value="RFA2-like"/>
</dbReference>
<proteinExistence type="predicted"/>
<keyword evidence="5" id="KW-0779">Telomere</keyword>
<accession>A0ABP9YLN1</accession>
<dbReference type="SUPFAM" id="SSF50249">
    <property type="entry name" value="Nucleic acid-binding proteins"/>
    <property type="match status" value="1"/>
</dbReference>
<comment type="caution">
    <text evidence="10">The sequence shown here is derived from an EMBL/GenBank/DDBJ whole genome shotgun (WGS) entry which is preliminary data.</text>
</comment>
<evidence type="ECO:0000256" key="6">
    <source>
        <dbReference type="ARBA" id="ARBA00023125"/>
    </source>
</evidence>
<dbReference type="Gene3D" id="2.40.50.140">
    <property type="entry name" value="Nucleic acid-binding proteins"/>
    <property type="match status" value="1"/>
</dbReference>
<evidence type="ECO:0000259" key="9">
    <source>
        <dbReference type="Pfam" id="PF01336"/>
    </source>
</evidence>
<dbReference type="EMBL" id="BAABUK010000003">
    <property type="protein sequence ID" value="GAA5807747.1"/>
    <property type="molecule type" value="Genomic_DNA"/>
</dbReference>
<protein>
    <recommendedName>
        <fullName evidence="3">CST complex subunit STN1</fullName>
    </recommendedName>
    <alternativeName>
        <fullName evidence="8">Suppressor of cdc thirteen homolog</fullName>
    </alternativeName>
</protein>
<dbReference type="InterPro" id="IPR004365">
    <property type="entry name" value="NA-bd_OB_tRNA"/>
</dbReference>
<evidence type="ECO:0000256" key="8">
    <source>
        <dbReference type="ARBA" id="ARBA00030039"/>
    </source>
</evidence>
<keyword evidence="6" id="KW-0238">DNA-binding</keyword>
<keyword evidence="11" id="KW-1185">Reference proteome</keyword>
<evidence type="ECO:0000313" key="11">
    <source>
        <dbReference type="Proteomes" id="UP001473302"/>
    </source>
</evidence>
<evidence type="ECO:0000256" key="3">
    <source>
        <dbReference type="ARBA" id="ARBA00017411"/>
    </source>
</evidence>
<dbReference type="Proteomes" id="UP001473302">
    <property type="component" value="Unassembled WGS sequence"/>
</dbReference>
<evidence type="ECO:0000256" key="2">
    <source>
        <dbReference type="ARBA" id="ARBA00004574"/>
    </source>
</evidence>
<keyword evidence="4" id="KW-0158">Chromosome</keyword>
<evidence type="ECO:0000256" key="5">
    <source>
        <dbReference type="ARBA" id="ARBA00022895"/>
    </source>
</evidence>
<reference evidence="10 11" key="1">
    <citation type="submission" date="2024-04" db="EMBL/GenBank/DDBJ databases">
        <title>genome sequences of Mucor flavus KT1a and Helicostylum pulchrum KT1b strains isolated from the surface of a dry-aged beef.</title>
        <authorList>
            <person name="Toyotome T."/>
            <person name="Hosono M."/>
            <person name="Torimaru M."/>
            <person name="Fukuda K."/>
            <person name="Mikami N."/>
        </authorList>
    </citation>
    <scope>NUCLEOTIDE SEQUENCE [LARGE SCALE GENOMIC DNA]</scope>
    <source>
        <strain evidence="10 11">KT1a</strain>
    </source>
</reference>
<evidence type="ECO:0000256" key="7">
    <source>
        <dbReference type="ARBA" id="ARBA00023242"/>
    </source>
</evidence>